<feature type="domain" description="RDD" evidence="7">
    <location>
        <begin position="20"/>
        <end position="154"/>
    </location>
</feature>
<dbReference type="InterPro" id="IPR051791">
    <property type="entry name" value="Pra-immunoreactive"/>
</dbReference>
<reference evidence="8 9" key="1">
    <citation type="submission" date="2018-11" db="EMBL/GenBank/DDBJ databases">
        <title>Whole genome sequence of Bibersteinia trehalosi strain OADDL-BT1 an multidrug resistant pathogen isolate.</title>
        <authorList>
            <person name="Couger M."/>
            <person name="Ramachandran A."/>
        </authorList>
    </citation>
    <scope>NUCLEOTIDE SEQUENCE [LARGE SCALE GENOMIC DNA]</scope>
    <source>
        <strain evidence="8 9">OADDL-BT1</strain>
    </source>
</reference>
<gene>
    <name evidence="8" type="ORF">EIM44_03115</name>
</gene>
<evidence type="ECO:0000256" key="5">
    <source>
        <dbReference type="ARBA" id="ARBA00023136"/>
    </source>
</evidence>
<evidence type="ECO:0000256" key="6">
    <source>
        <dbReference type="SAM" id="Phobius"/>
    </source>
</evidence>
<dbReference type="EMBL" id="RRUC01000015">
    <property type="protein sequence ID" value="RRN04446.1"/>
    <property type="molecule type" value="Genomic_DNA"/>
</dbReference>
<evidence type="ECO:0000256" key="4">
    <source>
        <dbReference type="ARBA" id="ARBA00022989"/>
    </source>
</evidence>
<protein>
    <submittedName>
        <fullName evidence="8">RDD family protein</fullName>
    </submittedName>
</protein>
<feature type="transmembrane region" description="Helical" evidence="6">
    <location>
        <begin position="67"/>
        <end position="87"/>
    </location>
</feature>
<keyword evidence="4 6" id="KW-1133">Transmembrane helix</keyword>
<sequence>MRLENKLDAEFSKTFSNTAVAKPTKRIWAVLFNIVTLNVWVFLIALVNGSIISVLTHLNEDFANEMLIVLVILGCVSFWGMQFYFVFTRRQTLGKWLMKIQVVDCHSRMPVSVGRYLGRECVEALLYLFFFPLVVFSLIMLFRNTQRRTLSDLLFSSCVIEKT</sequence>
<proteinExistence type="predicted"/>
<dbReference type="Proteomes" id="UP000276010">
    <property type="component" value="Unassembled WGS sequence"/>
</dbReference>
<dbReference type="GO" id="GO:0005886">
    <property type="term" value="C:plasma membrane"/>
    <property type="evidence" value="ECO:0007669"/>
    <property type="project" value="UniProtKB-SubCell"/>
</dbReference>
<comment type="caution">
    <text evidence="8">The sequence shown here is derived from an EMBL/GenBank/DDBJ whole genome shotgun (WGS) entry which is preliminary data.</text>
</comment>
<evidence type="ECO:0000256" key="2">
    <source>
        <dbReference type="ARBA" id="ARBA00022475"/>
    </source>
</evidence>
<evidence type="ECO:0000256" key="3">
    <source>
        <dbReference type="ARBA" id="ARBA00022692"/>
    </source>
</evidence>
<dbReference type="RefSeq" id="WP_015433046.1">
    <property type="nucleotide sequence ID" value="NZ_RRUC01000015.1"/>
</dbReference>
<organism evidence="8 9">
    <name type="scientific">Bibersteinia trehalosi</name>
    <name type="common">Pasteurella trehalosi</name>
    <dbReference type="NCBI Taxonomy" id="47735"/>
    <lineage>
        <taxon>Bacteria</taxon>
        <taxon>Pseudomonadati</taxon>
        <taxon>Pseudomonadota</taxon>
        <taxon>Gammaproteobacteria</taxon>
        <taxon>Pasteurellales</taxon>
        <taxon>Pasteurellaceae</taxon>
        <taxon>Bibersteinia</taxon>
    </lineage>
</organism>
<dbReference type="PANTHER" id="PTHR36115">
    <property type="entry name" value="PROLINE-RICH ANTIGEN HOMOLOG-RELATED"/>
    <property type="match status" value="1"/>
</dbReference>
<feature type="transmembrane region" description="Helical" evidence="6">
    <location>
        <begin position="124"/>
        <end position="142"/>
    </location>
</feature>
<dbReference type="PANTHER" id="PTHR36115:SF4">
    <property type="entry name" value="MEMBRANE PROTEIN"/>
    <property type="match status" value="1"/>
</dbReference>
<dbReference type="InterPro" id="IPR010432">
    <property type="entry name" value="RDD"/>
</dbReference>
<keyword evidence="3 6" id="KW-0812">Transmembrane</keyword>
<evidence type="ECO:0000259" key="7">
    <source>
        <dbReference type="Pfam" id="PF06271"/>
    </source>
</evidence>
<name>A0A3R8MLD4_BIBTR</name>
<evidence type="ECO:0000313" key="8">
    <source>
        <dbReference type="EMBL" id="RRN04446.1"/>
    </source>
</evidence>
<evidence type="ECO:0000313" key="9">
    <source>
        <dbReference type="Proteomes" id="UP000276010"/>
    </source>
</evidence>
<dbReference type="AlphaFoldDB" id="A0A3R8MLD4"/>
<feature type="transmembrane region" description="Helical" evidence="6">
    <location>
        <begin position="27"/>
        <end position="55"/>
    </location>
</feature>
<keyword evidence="2" id="KW-1003">Cell membrane</keyword>
<comment type="subcellular location">
    <subcellularLocation>
        <location evidence="1">Cell membrane</location>
        <topology evidence="1">Multi-pass membrane protein</topology>
    </subcellularLocation>
</comment>
<dbReference type="Pfam" id="PF06271">
    <property type="entry name" value="RDD"/>
    <property type="match status" value="1"/>
</dbReference>
<accession>A0A3R8MLD4</accession>
<keyword evidence="5 6" id="KW-0472">Membrane</keyword>
<evidence type="ECO:0000256" key="1">
    <source>
        <dbReference type="ARBA" id="ARBA00004651"/>
    </source>
</evidence>